<dbReference type="InterPro" id="IPR001296">
    <property type="entry name" value="Glyco_trans_1"/>
</dbReference>
<accession>A0ABS9VY57</accession>
<name>A0ABS9VY57_9BIFI</name>
<dbReference type="SUPFAM" id="SSF53756">
    <property type="entry name" value="UDP-Glycosyltransferase/glycogen phosphorylase"/>
    <property type="match status" value="1"/>
</dbReference>
<keyword evidence="1" id="KW-0328">Glycosyltransferase</keyword>
<feature type="domain" description="Glycosyltransferase subfamily 4-like N-terminal" evidence="4">
    <location>
        <begin position="19"/>
        <end position="184"/>
    </location>
</feature>
<dbReference type="InterPro" id="IPR050194">
    <property type="entry name" value="Glycosyltransferase_grp1"/>
</dbReference>
<evidence type="ECO:0000256" key="2">
    <source>
        <dbReference type="ARBA" id="ARBA00022679"/>
    </source>
</evidence>
<dbReference type="PANTHER" id="PTHR45947">
    <property type="entry name" value="SULFOQUINOVOSYL TRANSFERASE SQD2"/>
    <property type="match status" value="1"/>
</dbReference>
<reference evidence="5 6" key="1">
    <citation type="journal article" date="2021" name="Environ. Microbiol.">
        <title>Genetic insights into the dark matter of the mammalian gut microbiota through targeted genome reconstruction.</title>
        <authorList>
            <person name="Lugli G.A."/>
            <person name="Alessandri G."/>
            <person name="Milani C."/>
            <person name="Viappiani A."/>
            <person name="Fontana F."/>
            <person name="Tarracchini C."/>
            <person name="Mancabelli L."/>
            <person name="Argentini C."/>
            <person name="Ruiz L."/>
            <person name="Margolles A."/>
            <person name="van Sinderen D."/>
            <person name="Turroni F."/>
            <person name="Ventura M."/>
        </authorList>
    </citation>
    <scope>NUCLEOTIDE SEQUENCE [LARGE SCALE GENOMIC DNA]</scope>
    <source>
        <strain evidence="5 6">MA1</strain>
    </source>
</reference>
<evidence type="ECO:0000259" key="3">
    <source>
        <dbReference type="Pfam" id="PF00534"/>
    </source>
</evidence>
<dbReference type="Pfam" id="PF13439">
    <property type="entry name" value="Glyco_transf_4"/>
    <property type="match status" value="1"/>
</dbReference>
<evidence type="ECO:0000313" key="5">
    <source>
        <dbReference type="EMBL" id="MCH9276851.1"/>
    </source>
</evidence>
<evidence type="ECO:0000259" key="4">
    <source>
        <dbReference type="Pfam" id="PF13439"/>
    </source>
</evidence>
<gene>
    <name evidence="5" type="ORF">JS533_011300</name>
</gene>
<dbReference type="InterPro" id="IPR028098">
    <property type="entry name" value="Glyco_trans_4-like_N"/>
</dbReference>
<feature type="domain" description="Glycosyl transferase family 1" evidence="3">
    <location>
        <begin position="193"/>
        <end position="311"/>
    </location>
</feature>
<proteinExistence type="predicted"/>
<comment type="caution">
    <text evidence="5">The sequence shown here is derived from an EMBL/GenBank/DDBJ whole genome shotgun (WGS) entry which is preliminary data.</text>
</comment>
<keyword evidence="2" id="KW-0808">Transferase</keyword>
<dbReference type="Proteomes" id="UP000710815">
    <property type="component" value="Unassembled WGS sequence"/>
</dbReference>
<evidence type="ECO:0000256" key="1">
    <source>
        <dbReference type="ARBA" id="ARBA00022676"/>
    </source>
</evidence>
<organism evidence="5 6">
    <name type="scientific">Bifidobacterium amazonense</name>
    <dbReference type="NCBI Taxonomy" id="2809027"/>
    <lineage>
        <taxon>Bacteria</taxon>
        <taxon>Bacillati</taxon>
        <taxon>Actinomycetota</taxon>
        <taxon>Actinomycetes</taxon>
        <taxon>Bifidobacteriales</taxon>
        <taxon>Bifidobacteriaceae</taxon>
        <taxon>Bifidobacterium</taxon>
    </lineage>
</organism>
<evidence type="ECO:0000313" key="6">
    <source>
        <dbReference type="Proteomes" id="UP000710815"/>
    </source>
</evidence>
<dbReference type="Pfam" id="PF00534">
    <property type="entry name" value="Glycos_transf_1"/>
    <property type="match status" value="1"/>
</dbReference>
<reference evidence="5 6" key="2">
    <citation type="journal article" date="2021" name="Syst. Appl. Microbiol.">
        <title>Phylogenetic classification of ten novel species belonging to the genus Bifidobacterium comprising B. phasiani sp. nov., B. pongonis sp. nov., B. saguinibicoloris sp. nov., B. colobi sp. nov., B. simiiventris sp. nov., B. santillanense sp. nov., B. miconis sp. nov., B. amazonense sp. nov., B. pluvialisilvae sp. nov., and B. miconisargentati sp. nov.</title>
        <authorList>
            <person name="Lugli G.A."/>
            <person name="Calvete-Torre I."/>
            <person name="Alessandri G."/>
            <person name="Milani C."/>
            <person name="Turroni F."/>
            <person name="Laiolo P."/>
            <person name="Ossiprandi M.C."/>
            <person name="Margolles A."/>
            <person name="Ruiz L."/>
            <person name="Ventura M."/>
        </authorList>
    </citation>
    <scope>NUCLEOTIDE SEQUENCE [LARGE SCALE GENOMIC DNA]</scope>
    <source>
        <strain evidence="5 6">MA1</strain>
    </source>
</reference>
<keyword evidence="6" id="KW-1185">Reference proteome</keyword>
<protein>
    <submittedName>
        <fullName evidence="5">Glycosyltransferase family 1 protein</fullName>
    </submittedName>
</protein>
<dbReference type="EMBL" id="JAFEJT020000060">
    <property type="protein sequence ID" value="MCH9276851.1"/>
    <property type="molecule type" value="Genomic_DNA"/>
</dbReference>
<sequence length="382" mass="44160">MTNQPLRVLNVTTVLRAAGIESFIMNMYRHMDRDQVQYDFMVMRNEKEYYDNEICKLGGRKYTISVPFNNTLIRIIIESFMLYFFLRKNKYRIVHIHATTSLRAFYLLAAKMAGVPVRIYHSHSAYVSGKSSVKLRIYQWCRSHITRWATDYFACSTAAAEWVFDSHIISQKKYELMPNGIDVDKFRFNQLSRNEIRQELNINDDFVVAHTGRFLDQKNHSFLIDVFSEIHVQNPNSRLLLLGTGELVKSIQQKVDRLGLSDRVIFLGVRSDVDKILSSADCYVMPSLYEGLPVAAVEAECSGLPCFLSDNITKEVALTSKTYFLPLNLGAKQWAQYVYQHSSDSLRHDESEVIAEHGYDVKEVASKLQSFYQFSVSKNSRR</sequence>
<dbReference type="PANTHER" id="PTHR45947:SF3">
    <property type="entry name" value="SULFOQUINOVOSYL TRANSFERASE SQD2"/>
    <property type="match status" value="1"/>
</dbReference>
<dbReference type="CDD" id="cd03812">
    <property type="entry name" value="GT4_CapH-like"/>
    <property type="match status" value="1"/>
</dbReference>
<dbReference type="Gene3D" id="3.40.50.2000">
    <property type="entry name" value="Glycogen Phosphorylase B"/>
    <property type="match status" value="2"/>
</dbReference>
<dbReference type="RefSeq" id="WP_241514668.1">
    <property type="nucleotide sequence ID" value="NZ_JAFEJT020000060.1"/>
</dbReference>